<dbReference type="Pfam" id="PF10025">
    <property type="entry name" value="DUF2267"/>
    <property type="match status" value="1"/>
</dbReference>
<name>A0ABX8CIP9_9NOCA</name>
<dbReference type="EMBL" id="CP074371">
    <property type="protein sequence ID" value="QVI19394.1"/>
    <property type="molecule type" value="Genomic_DNA"/>
</dbReference>
<sequence length="215" mass="23004">MSHHSDPFAPAVHTAHEWLAAVAAGIDTEDRFVAYRALRAWLHTVRDRLNINAAAHLSAQLPELLRGIFYEGWMPSQVPVPHDAPSFLAQFARAAGVTTEAAVPLAGTLTDTLAGLFSPGQLDHVLAQLPLKLRFILLGTDPAAVYAAAAVFPEPDLSRVGDIERRLDALTDAVTTLVHGLEFPADGEFDTNAGSAAAQRARRILLAEGLTGPEH</sequence>
<proteinExistence type="predicted"/>
<dbReference type="Gene3D" id="1.10.490.110">
    <property type="entry name" value="Uncharacterized conserved protein DUF2267"/>
    <property type="match status" value="1"/>
</dbReference>
<protein>
    <submittedName>
        <fullName evidence="1">DUF2267 domain-containing protein</fullName>
    </submittedName>
</protein>
<organism evidence="1 2">
    <name type="scientific">Nocardia tengchongensis</name>
    <dbReference type="NCBI Taxonomy" id="2055889"/>
    <lineage>
        <taxon>Bacteria</taxon>
        <taxon>Bacillati</taxon>
        <taxon>Actinomycetota</taxon>
        <taxon>Actinomycetes</taxon>
        <taxon>Mycobacteriales</taxon>
        <taxon>Nocardiaceae</taxon>
        <taxon>Nocardia</taxon>
    </lineage>
</organism>
<dbReference type="Proteomes" id="UP000683310">
    <property type="component" value="Chromosome"/>
</dbReference>
<dbReference type="RefSeq" id="WP_213555427.1">
    <property type="nucleotide sequence ID" value="NZ_JBHXAJ010000006.1"/>
</dbReference>
<evidence type="ECO:0000313" key="1">
    <source>
        <dbReference type="EMBL" id="QVI19394.1"/>
    </source>
</evidence>
<reference evidence="1 2" key="1">
    <citation type="submission" date="2021-04" db="EMBL/GenBank/DDBJ databases">
        <title>Nocardia tengchongensis.</title>
        <authorList>
            <person name="Zhuang k."/>
            <person name="Ran Y."/>
            <person name="Li W."/>
        </authorList>
    </citation>
    <scope>NUCLEOTIDE SEQUENCE [LARGE SCALE GENOMIC DNA]</scope>
    <source>
        <strain evidence="1 2">CFH S0057</strain>
    </source>
</reference>
<evidence type="ECO:0000313" key="2">
    <source>
        <dbReference type="Proteomes" id="UP000683310"/>
    </source>
</evidence>
<keyword evidence="2" id="KW-1185">Reference proteome</keyword>
<gene>
    <name evidence="1" type="ORF">KHQ06_23685</name>
</gene>
<accession>A0ABX8CIP9</accession>
<dbReference type="InterPro" id="IPR018727">
    <property type="entry name" value="DUF2267"/>
</dbReference>
<dbReference type="InterPro" id="IPR038282">
    <property type="entry name" value="DUF2267_sf"/>
</dbReference>